<proteinExistence type="predicted"/>
<accession>A0A8X6F2N5</accession>
<sequence>MDLYSVLDDIQNLETKNLTFSQIGNVVSNLVQKPKNAVPSAEMVKNFLPKIIEITPQKIKPKLIQTYVKYLILKKNGAEPKDYVETFGKILKDVWNNS</sequence>
<dbReference type="OrthoDB" id="10302145at2759"/>
<reference evidence="1" key="1">
    <citation type="submission" date="2020-07" db="EMBL/GenBank/DDBJ databases">
        <title>Multicomponent nature underlies the extraordinary mechanical properties of spider dragline silk.</title>
        <authorList>
            <person name="Kono N."/>
            <person name="Nakamura H."/>
            <person name="Mori M."/>
            <person name="Yoshida Y."/>
            <person name="Ohtoshi R."/>
            <person name="Malay A.D."/>
            <person name="Moran D.A.P."/>
            <person name="Tomita M."/>
            <person name="Numata K."/>
            <person name="Arakawa K."/>
        </authorList>
    </citation>
    <scope>NUCLEOTIDE SEQUENCE</scope>
</reference>
<dbReference type="AlphaFoldDB" id="A0A8X6F2N5"/>
<protein>
    <submittedName>
        <fullName evidence="1">Uncharacterized protein</fullName>
    </submittedName>
</protein>
<comment type="caution">
    <text evidence="1">The sequence shown here is derived from an EMBL/GenBank/DDBJ whole genome shotgun (WGS) entry which is preliminary data.</text>
</comment>
<dbReference type="EMBL" id="BMAO01000657">
    <property type="protein sequence ID" value="GFQ68367.1"/>
    <property type="molecule type" value="Genomic_DNA"/>
</dbReference>
<keyword evidence="2" id="KW-1185">Reference proteome</keyword>
<name>A0A8X6F2N5_TRICU</name>
<evidence type="ECO:0000313" key="2">
    <source>
        <dbReference type="Proteomes" id="UP000887116"/>
    </source>
</evidence>
<evidence type="ECO:0000313" key="1">
    <source>
        <dbReference type="EMBL" id="GFQ68367.1"/>
    </source>
</evidence>
<organism evidence="1 2">
    <name type="scientific">Trichonephila clavata</name>
    <name type="common">Joro spider</name>
    <name type="synonym">Nephila clavata</name>
    <dbReference type="NCBI Taxonomy" id="2740835"/>
    <lineage>
        <taxon>Eukaryota</taxon>
        <taxon>Metazoa</taxon>
        <taxon>Ecdysozoa</taxon>
        <taxon>Arthropoda</taxon>
        <taxon>Chelicerata</taxon>
        <taxon>Arachnida</taxon>
        <taxon>Araneae</taxon>
        <taxon>Araneomorphae</taxon>
        <taxon>Entelegynae</taxon>
        <taxon>Araneoidea</taxon>
        <taxon>Nephilidae</taxon>
        <taxon>Trichonephila</taxon>
    </lineage>
</organism>
<gene>
    <name evidence="1" type="ORF">TNCT_514731</name>
</gene>
<dbReference type="Proteomes" id="UP000887116">
    <property type="component" value="Unassembled WGS sequence"/>
</dbReference>